<protein>
    <submittedName>
        <fullName evidence="7">TerC family protein</fullName>
    </submittedName>
</protein>
<dbReference type="AlphaFoldDB" id="A0A418WVD0"/>
<sequence>MDFLLQLNWVAIGQIILIDLLLGGDNAIVIALACRNLPPHLRRKGILWGTFGAIAIRVVLIAFAVTLLQVAFIKFVGGLLLLWIGVKLLVDNDEGHGEIAASDRLFSAIKTIVVADLVMSIDNVIAIASAAEQAGGDHRMALVVFGILVSIPIIVWGSALVLKLMERFPIIVTLGAALLGYLAGGMIVTDVAFLPWMEAHVPPHALSVSLLGMQVSIPGLTGAVAVVLAGTLLAKGRCSPQAG</sequence>
<proteinExistence type="inferred from homology"/>
<dbReference type="Proteomes" id="UP000285190">
    <property type="component" value="Unassembled WGS sequence"/>
</dbReference>
<dbReference type="PANTHER" id="PTHR30238:SF4">
    <property type="entry name" value="SLL1022 PROTEIN"/>
    <property type="match status" value="1"/>
</dbReference>
<evidence type="ECO:0000256" key="4">
    <source>
        <dbReference type="ARBA" id="ARBA00022989"/>
    </source>
</evidence>
<feature type="transmembrane region" description="Helical" evidence="6">
    <location>
        <begin position="174"/>
        <end position="196"/>
    </location>
</feature>
<evidence type="ECO:0000256" key="5">
    <source>
        <dbReference type="ARBA" id="ARBA00023136"/>
    </source>
</evidence>
<comment type="similarity">
    <text evidence="2">Belongs to the TerC family.</text>
</comment>
<feature type="transmembrane region" description="Helical" evidence="6">
    <location>
        <begin position="111"/>
        <end position="130"/>
    </location>
</feature>
<keyword evidence="5 6" id="KW-0472">Membrane</keyword>
<evidence type="ECO:0000256" key="6">
    <source>
        <dbReference type="SAM" id="Phobius"/>
    </source>
</evidence>
<feature type="transmembrane region" description="Helical" evidence="6">
    <location>
        <begin position="142"/>
        <end position="162"/>
    </location>
</feature>
<feature type="transmembrane region" description="Helical" evidence="6">
    <location>
        <begin position="71"/>
        <end position="90"/>
    </location>
</feature>
<organism evidence="7 8">
    <name type="scientific">Noviherbaspirillum cavernae</name>
    <dbReference type="NCBI Taxonomy" id="2320862"/>
    <lineage>
        <taxon>Bacteria</taxon>
        <taxon>Pseudomonadati</taxon>
        <taxon>Pseudomonadota</taxon>
        <taxon>Betaproteobacteria</taxon>
        <taxon>Burkholderiales</taxon>
        <taxon>Oxalobacteraceae</taxon>
        <taxon>Noviherbaspirillum</taxon>
    </lineage>
</organism>
<accession>A0A418WVD0</accession>
<comment type="caution">
    <text evidence="7">The sequence shown here is derived from an EMBL/GenBank/DDBJ whole genome shotgun (WGS) entry which is preliminary data.</text>
</comment>
<dbReference type="EMBL" id="QYUN01000003">
    <property type="protein sequence ID" value="RJF96664.1"/>
    <property type="molecule type" value="Genomic_DNA"/>
</dbReference>
<feature type="transmembrane region" description="Helical" evidence="6">
    <location>
        <begin position="12"/>
        <end position="34"/>
    </location>
</feature>
<keyword evidence="8" id="KW-1185">Reference proteome</keyword>
<evidence type="ECO:0000313" key="8">
    <source>
        <dbReference type="Proteomes" id="UP000285190"/>
    </source>
</evidence>
<evidence type="ECO:0000256" key="1">
    <source>
        <dbReference type="ARBA" id="ARBA00004141"/>
    </source>
</evidence>
<reference evidence="7 8" key="1">
    <citation type="submission" date="2018-09" db="EMBL/GenBank/DDBJ databases">
        <authorList>
            <person name="Zhu H."/>
        </authorList>
    </citation>
    <scope>NUCLEOTIDE SEQUENCE [LARGE SCALE GENOMIC DNA]</scope>
    <source>
        <strain evidence="7 8">K2R10-39</strain>
    </source>
</reference>
<name>A0A418WVD0_9BURK</name>
<keyword evidence="4 6" id="KW-1133">Transmembrane helix</keyword>
<evidence type="ECO:0000256" key="2">
    <source>
        <dbReference type="ARBA" id="ARBA00007511"/>
    </source>
</evidence>
<dbReference type="RefSeq" id="WP_119742765.1">
    <property type="nucleotide sequence ID" value="NZ_QYUN01000003.1"/>
</dbReference>
<dbReference type="Pfam" id="PF03741">
    <property type="entry name" value="TerC"/>
    <property type="match status" value="1"/>
</dbReference>
<dbReference type="InterPro" id="IPR005496">
    <property type="entry name" value="Integral_membrane_TerC"/>
</dbReference>
<keyword evidence="3 6" id="KW-0812">Transmembrane</keyword>
<dbReference type="GO" id="GO:0016020">
    <property type="term" value="C:membrane"/>
    <property type="evidence" value="ECO:0007669"/>
    <property type="project" value="UniProtKB-SubCell"/>
</dbReference>
<comment type="subcellular location">
    <subcellularLocation>
        <location evidence="1">Membrane</location>
        <topology evidence="1">Multi-pass membrane protein</topology>
    </subcellularLocation>
</comment>
<dbReference type="PANTHER" id="PTHR30238">
    <property type="entry name" value="MEMBRANE BOUND PREDICTED REDOX MODULATOR"/>
    <property type="match status" value="1"/>
</dbReference>
<evidence type="ECO:0000313" key="7">
    <source>
        <dbReference type="EMBL" id="RJF96664.1"/>
    </source>
</evidence>
<feature type="transmembrane region" description="Helical" evidence="6">
    <location>
        <begin position="216"/>
        <end position="234"/>
    </location>
</feature>
<dbReference type="NCBIfam" id="TIGR03717">
    <property type="entry name" value="R_switched_YjbE"/>
    <property type="match status" value="1"/>
</dbReference>
<evidence type="ECO:0000256" key="3">
    <source>
        <dbReference type="ARBA" id="ARBA00022692"/>
    </source>
</evidence>
<gene>
    <name evidence="7" type="ORF">D3870_19800</name>
</gene>
<dbReference type="OrthoDB" id="5295733at2"/>
<dbReference type="InterPro" id="IPR022301">
    <property type="entry name" value="Integral_membrane_YjbE"/>
</dbReference>
<feature type="transmembrane region" description="Helical" evidence="6">
    <location>
        <begin position="46"/>
        <end position="65"/>
    </location>
</feature>